<dbReference type="Proteomes" id="UP000233556">
    <property type="component" value="Unassembled WGS sequence"/>
</dbReference>
<dbReference type="AlphaFoldDB" id="A0A2I0U3Y9"/>
<protein>
    <submittedName>
        <fullName evidence="1">Uncharacterized protein</fullName>
    </submittedName>
</protein>
<evidence type="ECO:0000313" key="2">
    <source>
        <dbReference type="Proteomes" id="UP000233556"/>
    </source>
</evidence>
<accession>A0A2I0U3Y9</accession>
<name>A0A2I0U3Y9_LIMLA</name>
<dbReference type="EMBL" id="KZ506213">
    <property type="protein sequence ID" value="PKU40749.1"/>
    <property type="molecule type" value="Genomic_DNA"/>
</dbReference>
<reference evidence="2" key="1">
    <citation type="submission" date="2017-11" db="EMBL/GenBank/DDBJ databases">
        <authorList>
            <person name="Lima N.C."/>
            <person name="Parody-Merino A.M."/>
            <person name="Battley P.F."/>
            <person name="Fidler A.E."/>
            <person name="Prosdocimi F."/>
        </authorList>
    </citation>
    <scope>NUCLEOTIDE SEQUENCE [LARGE SCALE GENOMIC DNA]</scope>
</reference>
<evidence type="ECO:0000313" key="1">
    <source>
        <dbReference type="EMBL" id="PKU40749.1"/>
    </source>
</evidence>
<proteinExistence type="predicted"/>
<sequence>MSPHCSMYTSEDTMAMDKTVLQQERLKTSITMDKSVMQASAPLTGLWLIDKSVLEQEQEEDLNEMLNPIT</sequence>
<organism evidence="1 2">
    <name type="scientific">Limosa lapponica baueri</name>
    <dbReference type="NCBI Taxonomy" id="1758121"/>
    <lineage>
        <taxon>Eukaryota</taxon>
        <taxon>Metazoa</taxon>
        <taxon>Chordata</taxon>
        <taxon>Craniata</taxon>
        <taxon>Vertebrata</taxon>
        <taxon>Euteleostomi</taxon>
        <taxon>Archelosauria</taxon>
        <taxon>Archosauria</taxon>
        <taxon>Dinosauria</taxon>
        <taxon>Saurischia</taxon>
        <taxon>Theropoda</taxon>
        <taxon>Coelurosauria</taxon>
        <taxon>Aves</taxon>
        <taxon>Neognathae</taxon>
        <taxon>Neoaves</taxon>
        <taxon>Charadriiformes</taxon>
        <taxon>Scolopacidae</taxon>
        <taxon>Limosa</taxon>
    </lineage>
</organism>
<reference evidence="2" key="2">
    <citation type="submission" date="2017-12" db="EMBL/GenBank/DDBJ databases">
        <title>Genome sequence of the Bar-tailed Godwit (Limosa lapponica baueri).</title>
        <authorList>
            <person name="Lima N.C.B."/>
            <person name="Parody-Merino A.M."/>
            <person name="Battley P.F."/>
            <person name="Fidler A.E."/>
            <person name="Prosdocimi F."/>
        </authorList>
    </citation>
    <scope>NUCLEOTIDE SEQUENCE [LARGE SCALE GENOMIC DNA]</scope>
</reference>
<keyword evidence="2" id="KW-1185">Reference proteome</keyword>
<gene>
    <name evidence="1" type="ORF">llap_8945</name>
</gene>